<dbReference type="EMBL" id="BARW01011561">
    <property type="protein sequence ID" value="GAI74270.1"/>
    <property type="molecule type" value="Genomic_DNA"/>
</dbReference>
<evidence type="ECO:0000313" key="2">
    <source>
        <dbReference type="EMBL" id="GAI74270.1"/>
    </source>
</evidence>
<proteinExistence type="predicted"/>
<dbReference type="SUPFAM" id="SSF46955">
    <property type="entry name" value="Putative DNA-binding domain"/>
    <property type="match status" value="1"/>
</dbReference>
<feature type="domain" description="HTH merR-type" evidence="1">
    <location>
        <begin position="13"/>
        <end position="82"/>
    </location>
</feature>
<protein>
    <recommendedName>
        <fullName evidence="1">HTH merR-type domain-containing protein</fullName>
    </recommendedName>
</protein>
<gene>
    <name evidence="2" type="ORF">S12H4_22236</name>
</gene>
<evidence type="ECO:0000259" key="1">
    <source>
        <dbReference type="Pfam" id="PF13411"/>
    </source>
</evidence>
<dbReference type="AlphaFoldDB" id="X1SFS2"/>
<dbReference type="InterPro" id="IPR000551">
    <property type="entry name" value="MerR-type_HTH_dom"/>
</dbReference>
<dbReference type="GO" id="GO:0006355">
    <property type="term" value="P:regulation of DNA-templated transcription"/>
    <property type="evidence" value="ECO:0007669"/>
    <property type="project" value="InterPro"/>
</dbReference>
<sequence length="87" mass="10117">MATKVEDRIETKALLRLASINTVTLHYWIYLGLLPHWDGRYFEGQGGSRYVYPPGAVDLARKIKAWREQSIPYRQIRELLRAEGAEL</sequence>
<dbReference type="InterPro" id="IPR009061">
    <property type="entry name" value="DNA-bd_dom_put_sf"/>
</dbReference>
<organism evidence="2">
    <name type="scientific">marine sediment metagenome</name>
    <dbReference type="NCBI Taxonomy" id="412755"/>
    <lineage>
        <taxon>unclassified sequences</taxon>
        <taxon>metagenomes</taxon>
        <taxon>ecological metagenomes</taxon>
    </lineage>
</organism>
<name>X1SFS2_9ZZZZ</name>
<comment type="caution">
    <text evidence="2">The sequence shown here is derived from an EMBL/GenBank/DDBJ whole genome shotgun (WGS) entry which is preliminary data.</text>
</comment>
<dbReference type="GO" id="GO:0003677">
    <property type="term" value="F:DNA binding"/>
    <property type="evidence" value="ECO:0007669"/>
    <property type="project" value="InterPro"/>
</dbReference>
<reference evidence="2" key="1">
    <citation type="journal article" date="2014" name="Front. Microbiol.">
        <title>High frequency of phylogenetically diverse reductive dehalogenase-homologous genes in deep subseafloor sedimentary metagenomes.</title>
        <authorList>
            <person name="Kawai M."/>
            <person name="Futagami T."/>
            <person name="Toyoda A."/>
            <person name="Takaki Y."/>
            <person name="Nishi S."/>
            <person name="Hori S."/>
            <person name="Arai W."/>
            <person name="Tsubouchi T."/>
            <person name="Morono Y."/>
            <person name="Uchiyama I."/>
            <person name="Ito T."/>
            <person name="Fujiyama A."/>
            <person name="Inagaki F."/>
            <person name="Takami H."/>
        </authorList>
    </citation>
    <scope>NUCLEOTIDE SEQUENCE</scope>
    <source>
        <strain evidence="2">Expedition CK06-06</strain>
    </source>
</reference>
<dbReference type="Pfam" id="PF13411">
    <property type="entry name" value="MerR_1"/>
    <property type="match status" value="1"/>
</dbReference>
<dbReference type="Gene3D" id="1.10.1660.10">
    <property type="match status" value="1"/>
</dbReference>
<accession>X1SFS2</accession>